<protein>
    <submittedName>
        <fullName evidence="2">Ribonuclease H</fullName>
    </submittedName>
</protein>
<evidence type="ECO:0000313" key="3">
    <source>
        <dbReference type="Proteomes" id="UP000332487"/>
    </source>
</evidence>
<dbReference type="CDD" id="cd09279">
    <property type="entry name" value="RNase_HI_like"/>
    <property type="match status" value="1"/>
</dbReference>
<dbReference type="EMBL" id="GG697238">
    <property type="protein sequence ID" value="EET90393.1"/>
    <property type="molecule type" value="Genomic_DNA"/>
</dbReference>
<feature type="domain" description="RNase H type-1" evidence="1">
    <location>
        <begin position="1"/>
        <end position="139"/>
    </location>
</feature>
<dbReference type="InterPro" id="IPR036397">
    <property type="entry name" value="RNaseH_sf"/>
</dbReference>
<dbReference type="AlphaFoldDB" id="C7DGP6"/>
<keyword evidence="3" id="KW-1185">Reference proteome</keyword>
<dbReference type="Proteomes" id="UP000332487">
    <property type="component" value="Unassembled WGS sequence"/>
</dbReference>
<evidence type="ECO:0000259" key="1">
    <source>
        <dbReference type="PROSITE" id="PS50879"/>
    </source>
</evidence>
<dbReference type="InterPro" id="IPR012337">
    <property type="entry name" value="RNaseH-like_sf"/>
</dbReference>
<reference evidence="2 3" key="1">
    <citation type="journal article" date="2009" name="Genome Biol.">
        <title>Community-wide analysis of microbial genome sequence signatures.</title>
        <authorList>
            <person name="Dick G.J."/>
            <person name="Andersson A.F."/>
            <person name="Baker B.J."/>
            <person name="Simmons S.L."/>
            <person name="Thomas B.C."/>
            <person name="Yelton A.P."/>
            <person name="Banfield J.F."/>
        </authorList>
    </citation>
    <scope>NUCLEOTIDE SEQUENCE [LARGE SCALE GENOMIC DNA]</scope>
    <source>
        <strain evidence="2">ARMAN-2</strain>
    </source>
</reference>
<organism evidence="2 3">
    <name type="scientific">Candidatus Micrarchaeum acidiphilum ARMAN-2</name>
    <dbReference type="NCBI Taxonomy" id="425595"/>
    <lineage>
        <taxon>Archaea</taxon>
        <taxon>Candidatus Micrarchaeota</taxon>
        <taxon>Candidatus Micrarchaeia</taxon>
        <taxon>Candidatus Micrarchaeales</taxon>
        <taxon>Candidatus Micrarchaeaceae</taxon>
        <taxon>Candidatus Micrarchaeum</taxon>
    </lineage>
</organism>
<evidence type="ECO:0000313" key="2">
    <source>
        <dbReference type="EMBL" id="EET90393.1"/>
    </source>
</evidence>
<dbReference type="PANTHER" id="PTHR48475:SF1">
    <property type="entry name" value="RNASE H TYPE-1 DOMAIN-CONTAINING PROTEIN"/>
    <property type="match status" value="1"/>
</dbReference>
<dbReference type="Gene3D" id="3.30.420.10">
    <property type="entry name" value="Ribonuclease H-like superfamily/Ribonuclease H"/>
    <property type="match status" value="1"/>
</dbReference>
<gene>
    <name evidence="2" type="ORF">UNLARM2_0247</name>
</gene>
<name>C7DGP6_MICA2</name>
<dbReference type="PANTHER" id="PTHR48475">
    <property type="entry name" value="RIBONUCLEASE H"/>
    <property type="match status" value="1"/>
</dbReference>
<dbReference type="PROSITE" id="PS50879">
    <property type="entry name" value="RNASE_H_1"/>
    <property type="match status" value="1"/>
</dbReference>
<proteinExistence type="predicted"/>
<dbReference type="GO" id="GO:0004523">
    <property type="term" value="F:RNA-DNA hybrid ribonuclease activity"/>
    <property type="evidence" value="ECO:0007669"/>
    <property type="project" value="InterPro"/>
</dbReference>
<dbReference type="Pfam" id="PF00075">
    <property type="entry name" value="RNase_H"/>
    <property type="match status" value="1"/>
</dbReference>
<accession>C7DGP6</accession>
<dbReference type="InterPro" id="IPR002156">
    <property type="entry name" value="RNaseH_domain"/>
</dbReference>
<sequence>MKREFVIFTDGAARGNPGPSASGYMIFENGKKVAEEFVFNGSKTNNYAEYNAIIMALERCKEMLKDAEECSAKLFSDSELVVKQLNGEYKLKSQDLRPLNRKVVGLAAKLGKVEFENVRRENKHISEVDRNLNLLLDSR</sequence>
<reference evidence="2 3" key="2">
    <citation type="journal article" date="2010" name="Proc. Natl. Acad. Sci. U.S.A.">
        <title>Enigmatic, ultrasmall, uncultivated Archaea.</title>
        <authorList>
            <person name="Baker B.J."/>
            <person name="Comolli L.R."/>
            <person name="Dick G.J."/>
            <person name="Hauser L.J."/>
            <person name="Hyatt D."/>
            <person name="Dill B.D."/>
            <person name="Land M.L."/>
            <person name="Verberkmoes N.C."/>
            <person name="Hettich R.L."/>
            <person name="Banfield J.F."/>
        </authorList>
    </citation>
    <scope>NUCLEOTIDE SEQUENCE [LARGE SCALE GENOMIC DNA]</scope>
    <source>
        <strain evidence="2">ARMAN-2</strain>
    </source>
</reference>
<dbReference type="GO" id="GO:0003676">
    <property type="term" value="F:nucleic acid binding"/>
    <property type="evidence" value="ECO:0007669"/>
    <property type="project" value="InterPro"/>
</dbReference>
<dbReference type="SUPFAM" id="SSF53098">
    <property type="entry name" value="Ribonuclease H-like"/>
    <property type="match status" value="1"/>
</dbReference>